<organism evidence="1">
    <name type="scientific">Arundo donax</name>
    <name type="common">Giant reed</name>
    <name type="synonym">Donax arundinaceus</name>
    <dbReference type="NCBI Taxonomy" id="35708"/>
    <lineage>
        <taxon>Eukaryota</taxon>
        <taxon>Viridiplantae</taxon>
        <taxon>Streptophyta</taxon>
        <taxon>Embryophyta</taxon>
        <taxon>Tracheophyta</taxon>
        <taxon>Spermatophyta</taxon>
        <taxon>Magnoliopsida</taxon>
        <taxon>Liliopsida</taxon>
        <taxon>Poales</taxon>
        <taxon>Poaceae</taxon>
        <taxon>PACMAD clade</taxon>
        <taxon>Arundinoideae</taxon>
        <taxon>Arundineae</taxon>
        <taxon>Arundo</taxon>
    </lineage>
</organism>
<name>A0A0A9CYW3_ARUDO</name>
<reference evidence="1" key="2">
    <citation type="journal article" date="2015" name="Data Brief">
        <title>Shoot transcriptome of the giant reed, Arundo donax.</title>
        <authorList>
            <person name="Barrero R.A."/>
            <person name="Guerrero F.D."/>
            <person name="Moolhuijzen P."/>
            <person name="Goolsby J.A."/>
            <person name="Tidwell J."/>
            <person name="Bellgard S.E."/>
            <person name="Bellgard M.I."/>
        </authorList>
    </citation>
    <scope>NUCLEOTIDE SEQUENCE</scope>
    <source>
        <tissue evidence="1">Shoot tissue taken approximately 20 cm above the soil surface</tissue>
    </source>
</reference>
<reference evidence="1" key="1">
    <citation type="submission" date="2014-09" db="EMBL/GenBank/DDBJ databases">
        <authorList>
            <person name="Magalhaes I.L.F."/>
            <person name="Oliveira U."/>
            <person name="Santos F.R."/>
            <person name="Vidigal T.H.D.A."/>
            <person name="Brescovit A.D."/>
            <person name="Santos A.J."/>
        </authorList>
    </citation>
    <scope>NUCLEOTIDE SEQUENCE</scope>
    <source>
        <tissue evidence="1">Shoot tissue taken approximately 20 cm above the soil surface</tissue>
    </source>
</reference>
<dbReference type="EMBL" id="GBRH01219310">
    <property type="protein sequence ID" value="JAD78585.1"/>
    <property type="molecule type" value="Transcribed_RNA"/>
</dbReference>
<sequence>MKVLQQQNPLALLSRPKKRKGYSKREIESSMLEHQLLLKQIIGSFWGKYLLKMAQRMPIPSLVAELYQMDSVERYMRSMAIKWL</sequence>
<dbReference type="AlphaFoldDB" id="A0A0A9CYW3"/>
<proteinExistence type="predicted"/>
<accession>A0A0A9CYW3</accession>
<protein>
    <submittedName>
        <fullName evidence="1">Uncharacterized protein</fullName>
    </submittedName>
</protein>
<evidence type="ECO:0000313" key="1">
    <source>
        <dbReference type="EMBL" id="JAD78585.1"/>
    </source>
</evidence>